<name>A0A1M6XDB9_SELRU</name>
<proteinExistence type="predicted"/>
<gene>
    <name evidence="1" type="ORF">SAMN05216582_1357</name>
</gene>
<dbReference type="Proteomes" id="UP000184263">
    <property type="component" value="Unassembled WGS sequence"/>
</dbReference>
<evidence type="ECO:0000313" key="2">
    <source>
        <dbReference type="Proteomes" id="UP000184263"/>
    </source>
</evidence>
<sequence length="229" mass="26548">MEAPVVNVQEVLHSLRDVKYRDFQAKLIPTVSQENIIGVRTPALRQLARKLYQSGQAESFLSSLPHRYFEEDQLHAFIISLLPDYGQCAAAVGAFLPYVNNWATCDQMSPKVFQKHRQELAEQIKCWLASESVYSRRFAIKMLMDHFLDKDFSLDYMKLVAQIRSDEYYINMMIAWYFATALAKQPEAAMPFLEGKCLSDWTHNKAVQKAIESRRISLEMKNALRMLKI</sequence>
<dbReference type="RefSeq" id="WP_073092459.1">
    <property type="nucleotide sequence ID" value="NZ_FRBC01000035.1"/>
</dbReference>
<accession>A0A1M6XDB9</accession>
<dbReference type="CDD" id="cd06561">
    <property type="entry name" value="AlkD_like"/>
    <property type="match status" value="1"/>
</dbReference>
<dbReference type="EMBL" id="FRBC01000035">
    <property type="protein sequence ID" value="SHL03921.1"/>
    <property type="molecule type" value="Genomic_DNA"/>
</dbReference>
<dbReference type="PANTHER" id="PTHR34070">
    <property type="entry name" value="ARMADILLO-TYPE FOLD"/>
    <property type="match status" value="1"/>
</dbReference>
<dbReference type="PANTHER" id="PTHR34070:SF1">
    <property type="entry name" value="DNA ALKYLATION REPAIR PROTEIN"/>
    <property type="match status" value="1"/>
</dbReference>
<dbReference type="OrthoDB" id="9784740at2"/>
<evidence type="ECO:0000313" key="1">
    <source>
        <dbReference type="EMBL" id="SHL03921.1"/>
    </source>
</evidence>
<dbReference type="Pfam" id="PF08713">
    <property type="entry name" value="DNA_alkylation"/>
    <property type="match status" value="1"/>
</dbReference>
<dbReference type="InterPro" id="IPR016024">
    <property type="entry name" value="ARM-type_fold"/>
</dbReference>
<organism evidence="1 2">
    <name type="scientific">Selenomonas ruminantium</name>
    <dbReference type="NCBI Taxonomy" id="971"/>
    <lineage>
        <taxon>Bacteria</taxon>
        <taxon>Bacillati</taxon>
        <taxon>Bacillota</taxon>
        <taxon>Negativicutes</taxon>
        <taxon>Selenomonadales</taxon>
        <taxon>Selenomonadaceae</taxon>
        <taxon>Selenomonas</taxon>
    </lineage>
</organism>
<dbReference type="SUPFAM" id="SSF48371">
    <property type="entry name" value="ARM repeat"/>
    <property type="match status" value="1"/>
</dbReference>
<dbReference type="AlphaFoldDB" id="A0A1M6XDB9"/>
<dbReference type="Gene3D" id="1.25.10.90">
    <property type="match status" value="1"/>
</dbReference>
<dbReference type="InterPro" id="IPR014825">
    <property type="entry name" value="DNA_alkylation"/>
</dbReference>
<protein>
    <submittedName>
        <fullName evidence="1">3-methyladenine DNA glycosylase AlkD</fullName>
    </submittedName>
</protein>
<reference evidence="1 2" key="1">
    <citation type="submission" date="2016-11" db="EMBL/GenBank/DDBJ databases">
        <authorList>
            <person name="Jaros S."/>
            <person name="Januszkiewicz K."/>
            <person name="Wedrychowicz H."/>
        </authorList>
    </citation>
    <scope>NUCLEOTIDE SEQUENCE [LARGE SCALE GENOMIC DNA]</scope>
    <source>
        <strain evidence="1 2">HD4</strain>
    </source>
</reference>